<sequence length="248" mass="27654">MQHHQHPRPAPRHPASRPCLPPPLRLCALPLSLCFRTLALIWTLSTALLLPAGDSHRYTTPPVISPTEFPDDGPSTLLPCTICNRTFNPQALDRHRRVCEKLSTKKRKQRVEGLDVSPTAAGRGKGDSKSSHPPKNKSKWREKHQEFLRAIRAARGAPNDGENGPGAPVSTIPSDYVRCPHCERHFGPKSADRHISWCREQSTRLPRSPANNEAVERLKNRTKVSDVYVRWSILGSNIKVSFVAGTGR</sequence>
<comment type="caution">
    <text evidence="8">The sequence shown here is derived from an EMBL/GenBank/DDBJ whole genome shotgun (WGS) entry which is preliminary data.</text>
</comment>
<reference evidence="8 9" key="1">
    <citation type="submission" date="2018-04" db="EMBL/GenBank/DDBJ databases">
        <authorList>
            <person name="Zhang X."/>
            <person name="Yuan J."/>
            <person name="Li F."/>
            <person name="Xiang J."/>
        </authorList>
    </citation>
    <scope>NUCLEOTIDE SEQUENCE [LARGE SCALE GENOMIC DNA]</scope>
    <source>
        <tissue evidence="8">Muscle</tissue>
    </source>
</reference>
<gene>
    <name evidence="8" type="ORF">C7M84_010102</name>
</gene>
<keyword evidence="4" id="KW-0862">Zinc</keyword>
<dbReference type="PANTHER" id="PTHR13555">
    <property type="entry name" value="C2H2 ZINC FINGER CGI-62-RELATED"/>
    <property type="match status" value="1"/>
</dbReference>
<dbReference type="InterPro" id="IPR026319">
    <property type="entry name" value="ZC2HC1A/B-like"/>
</dbReference>
<keyword evidence="1" id="KW-0479">Metal-binding</keyword>
<protein>
    <recommendedName>
        <fullName evidence="7">C2HC/C3H-type domain-containing protein</fullName>
    </recommendedName>
</protein>
<dbReference type="Pfam" id="PF13913">
    <property type="entry name" value="zf-C2HC_2"/>
    <property type="match status" value="2"/>
</dbReference>
<evidence type="ECO:0000256" key="2">
    <source>
        <dbReference type="ARBA" id="ARBA00022737"/>
    </source>
</evidence>
<evidence type="ECO:0000256" key="5">
    <source>
        <dbReference type="PROSITE-ProRule" id="PRU01371"/>
    </source>
</evidence>
<dbReference type="EMBL" id="QCYY01002279">
    <property type="protein sequence ID" value="ROT71567.1"/>
    <property type="molecule type" value="Genomic_DNA"/>
</dbReference>
<dbReference type="Gene3D" id="3.30.160.60">
    <property type="entry name" value="Classic Zinc Finger"/>
    <property type="match status" value="1"/>
</dbReference>
<evidence type="ECO:0000259" key="7">
    <source>
        <dbReference type="PROSITE" id="PS52027"/>
    </source>
</evidence>
<organism evidence="8 9">
    <name type="scientific">Penaeus vannamei</name>
    <name type="common">Whiteleg shrimp</name>
    <name type="synonym">Litopenaeus vannamei</name>
    <dbReference type="NCBI Taxonomy" id="6689"/>
    <lineage>
        <taxon>Eukaryota</taxon>
        <taxon>Metazoa</taxon>
        <taxon>Ecdysozoa</taxon>
        <taxon>Arthropoda</taxon>
        <taxon>Crustacea</taxon>
        <taxon>Multicrustacea</taxon>
        <taxon>Malacostraca</taxon>
        <taxon>Eumalacostraca</taxon>
        <taxon>Eucarida</taxon>
        <taxon>Decapoda</taxon>
        <taxon>Dendrobranchiata</taxon>
        <taxon>Penaeoidea</taxon>
        <taxon>Penaeidae</taxon>
        <taxon>Penaeus</taxon>
    </lineage>
</organism>
<keyword evidence="9" id="KW-1185">Reference proteome</keyword>
<feature type="region of interest" description="Disordered" evidence="6">
    <location>
        <begin position="103"/>
        <end position="143"/>
    </location>
</feature>
<evidence type="ECO:0000256" key="1">
    <source>
        <dbReference type="ARBA" id="ARBA00022723"/>
    </source>
</evidence>
<feature type="domain" description="C2HC/C3H-type" evidence="7">
    <location>
        <begin position="175"/>
        <end position="204"/>
    </location>
</feature>
<dbReference type="PROSITE" id="PS52027">
    <property type="entry name" value="ZF_C2HC_C3H"/>
    <property type="match status" value="2"/>
</dbReference>
<dbReference type="OrthoDB" id="10066537at2759"/>
<keyword evidence="2" id="KW-0677">Repeat</keyword>
<proteinExistence type="predicted"/>
<dbReference type="GO" id="GO:0008270">
    <property type="term" value="F:zinc ion binding"/>
    <property type="evidence" value="ECO:0007669"/>
    <property type="project" value="UniProtKB-KW"/>
</dbReference>
<evidence type="ECO:0000256" key="3">
    <source>
        <dbReference type="ARBA" id="ARBA00022771"/>
    </source>
</evidence>
<dbReference type="AlphaFoldDB" id="A0A423T4Y7"/>
<dbReference type="Proteomes" id="UP000283509">
    <property type="component" value="Unassembled WGS sequence"/>
</dbReference>
<evidence type="ECO:0000313" key="9">
    <source>
        <dbReference type="Proteomes" id="UP000283509"/>
    </source>
</evidence>
<dbReference type="InterPro" id="IPR049899">
    <property type="entry name" value="Znf_C2HC_C3H"/>
</dbReference>
<keyword evidence="3 5" id="KW-0863">Zinc-finger</keyword>
<feature type="compositionally biased region" description="Basic residues" evidence="6">
    <location>
        <begin position="132"/>
        <end position="142"/>
    </location>
</feature>
<reference evidence="8 9" key="2">
    <citation type="submission" date="2019-01" db="EMBL/GenBank/DDBJ databases">
        <title>The decoding of complex shrimp genome reveals the adaptation for benthos swimmer, frequently molting mechanism and breeding impact on genome.</title>
        <authorList>
            <person name="Sun Y."/>
            <person name="Gao Y."/>
            <person name="Yu Y."/>
        </authorList>
    </citation>
    <scope>NUCLEOTIDE SEQUENCE [LARGE SCALE GENOMIC DNA]</scope>
    <source>
        <tissue evidence="8">Muscle</tissue>
    </source>
</reference>
<evidence type="ECO:0000313" key="8">
    <source>
        <dbReference type="EMBL" id="ROT71567.1"/>
    </source>
</evidence>
<accession>A0A423T4Y7</accession>
<dbReference type="PANTHER" id="PTHR13555:SF5">
    <property type="entry name" value="ZINC-FINGER OF A C2HC-TYPE"/>
    <property type="match status" value="1"/>
</dbReference>
<evidence type="ECO:0000256" key="6">
    <source>
        <dbReference type="SAM" id="MobiDB-lite"/>
    </source>
</evidence>
<feature type="domain" description="C2HC/C3H-type" evidence="7">
    <location>
        <begin position="76"/>
        <end position="105"/>
    </location>
</feature>
<evidence type="ECO:0000256" key="4">
    <source>
        <dbReference type="ARBA" id="ARBA00022833"/>
    </source>
</evidence>
<name>A0A423T4Y7_PENVA</name>